<dbReference type="GO" id="GO:0033615">
    <property type="term" value="P:mitochondrial proton-transporting ATP synthase complex assembly"/>
    <property type="evidence" value="ECO:0007669"/>
    <property type="project" value="TreeGrafter"/>
</dbReference>
<dbReference type="Pfam" id="PF06644">
    <property type="entry name" value="ATP11"/>
    <property type="match status" value="1"/>
</dbReference>
<dbReference type="Proteomes" id="UP000009131">
    <property type="component" value="Unassembled WGS sequence"/>
</dbReference>
<evidence type="ECO:0000313" key="7">
    <source>
        <dbReference type="Proteomes" id="UP000009131"/>
    </source>
</evidence>
<evidence type="ECO:0000313" key="6">
    <source>
        <dbReference type="EMBL" id="GAA96060.1"/>
    </source>
</evidence>
<dbReference type="PANTHER" id="PTHR13126:SF0">
    <property type="entry name" value="ATP SYNTHASE MITOCHONDRIAL F1 COMPLEX ASSEMBLY FACTOR 1"/>
    <property type="match status" value="1"/>
</dbReference>
<dbReference type="OMA" id="FLQWGFH"/>
<comment type="caution">
    <text evidence="6">The sequence shown here is derived from an EMBL/GenBank/DDBJ whole genome shotgun (WGS) entry which is preliminary data.</text>
</comment>
<sequence>MLRAGSRTIARGSRSHQTVAKPSWIRTRTSTTSSDQPSNGAEIADEYLGGKQGIEHRRRVYADKYKDLLSRKAQERGISVEELKASARDELAKNRRVADMISRPTPSATRASPSGSKPKQFKVPQAKKSASPVRPLSDIIKLDKAFEETPKKISDLWNAYHMTKGKLSAVIPTEIYRAMAKEARQYSSFVVPLPRGPSAEASDRPPAAEMFFLQWAHLPPHTEAPAGQDAVPDVTTVLFTPLAEYQLHQTYAQPYLILTHYTDLAHSHGIVLMRGEITPDVANLTSADAQLLIWKLQQFYNTANMKADKGQAVIDERRQLLRTFHEKPSDFDLARLIELADQI</sequence>
<reference evidence="6 7" key="2">
    <citation type="journal article" date="2012" name="Open Biol.">
        <title>Characteristics of nucleosomes and linker DNA regions on the genome of the basidiomycete Mixia osmundae revealed by mono- and dinucleosome mapping.</title>
        <authorList>
            <person name="Nishida H."/>
            <person name="Kondo S."/>
            <person name="Matsumoto T."/>
            <person name="Suzuki Y."/>
            <person name="Yoshikawa H."/>
            <person name="Taylor T.D."/>
            <person name="Sugiyama J."/>
        </authorList>
    </citation>
    <scope>NUCLEOTIDE SEQUENCE [LARGE SCALE GENOMIC DNA]</scope>
    <source>
        <strain evidence="7">CBS 9802 / IAM 14324 / JCM 22182 / KY 12970</strain>
    </source>
</reference>
<dbReference type="InParanoid" id="G7DZQ0"/>
<dbReference type="InterPro" id="IPR010591">
    <property type="entry name" value="ATP11"/>
</dbReference>
<evidence type="ECO:0000256" key="3">
    <source>
        <dbReference type="ARBA" id="ARBA00022946"/>
    </source>
</evidence>
<dbReference type="GO" id="GO:0005739">
    <property type="term" value="C:mitochondrion"/>
    <property type="evidence" value="ECO:0007669"/>
    <property type="project" value="UniProtKB-SubCell"/>
</dbReference>
<accession>G7DZQ0</accession>
<dbReference type="EMBL" id="BABT02000074">
    <property type="protein sequence ID" value="GAA96060.1"/>
    <property type="molecule type" value="Genomic_DNA"/>
</dbReference>
<protein>
    <recommendedName>
        <fullName evidence="8">ATP11-domain-containing protein</fullName>
    </recommendedName>
</protein>
<organism evidence="6 7">
    <name type="scientific">Mixia osmundae (strain CBS 9802 / IAM 14324 / JCM 22182 / KY 12970)</name>
    <dbReference type="NCBI Taxonomy" id="764103"/>
    <lineage>
        <taxon>Eukaryota</taxon>
        <taxon>Fungi</taxon>
        <taxon>Dikarya</taxon>
        <taxon>Basidiomycota</taxon>
        <taxon>Pucciniomycotina</taxon>
        <taxon>Mixiomycetes</taxon>
        <taxon>Mixiales</taxon>
        <taxon>Mixiaceae</taxon>
        <taxon>Mixia</taxon>
    </lineage>
</organism>
<proteinExistence type="inferred from homology"/>
<dbReference type="STRING" id="764103.G7DZQ0"/>
<keyword evidence="4" id="KW-0496">Mitochondrion</keyword>
<comment type="similarity">
    <text evidence="2">Belongs to the ATP11 family.</text>
</comment>
<dbReference type="HOGENOM" id="CLU_054226_0_0_1"/>
<gene>
    <name evidence="6" type="primary">Mo02721</name>
    <name evidence="6" type="ORF">E5Q_02721</name>
</gene>
<feature type="compositionally biased region" description="Polar residues" evidence="5">
    <location>
        <begin position="104"/>
        <end position="117"/>
    </location>
</feature>
<keyword evidence="3" id="KW-0809">Transit peptide</keyword>
<dbReference type="PANTHER" id="PTHR13126">
    <property type="entry name" value="CHAPERONE ATP11"/>
    <property type="match status" value="1"/>
</dbReference>
<dbReference type="AlphaFoldDB" id="G7DZQ0"/>
<comment type="subcellular location">
    <subcellularLocation>
        <location evidence="1">Mitochondrion</location>
    </subcellularLocation>
</comment>
<evidence type="ECO:0000256" key="1">
    <source>
        <dbReference type="ARBA" id="ARBA00004173"/>
    </source>
</evidence>
<keyword evidence="7" id="KW-1185">Reference proteome</keyword>
<reference evidence="6 7" key="1">
    <citation type="journal article" date="2011" name="J. Gen. Appl. Microbiol.">
        <title>Draft genome sequencing of the enigmatic basidiomycete Mixia osmundae.</title>
        <authorList>
            <person name="Nishida H."/>
            <person name="Nagatsuka Y."/>
            <person name="Sugiyama J."/>
        </authorList>
    </citation>
    <scope>NUCLEOTIDE SEQUENCE [LARGE SCALE GENOMIC DNA]</scope>
    <source>
        <strain evidence="7">CBS 9802 / IAM 14324 / JCM 22182 / KY 12970</strain>
    </source>
</reference>
<evidence type="ECO:0000256" key="4">
    <source>
        <dbReference type="ARBA" id="ARBA00023128"/>
    </source>
</evidence>
<evidence type="ECO:0000256" key="2">
    <source>
        <dbReference type="ARBA" id="ARBA00009116"/>
    </source>
</evidence>
<evidence type="ECO:0008006" key="8">
    <source>
        <dbReference type="Google" id="ProtNLM"/>
    </source>
</evidence>
<dbReference type="OrthoDB" id="16535at2759"/>
<dbReference type="FunCoup" id="G7DZQ0">
    <property type="interactions" value="196"/>
</dbReference>
<feature type="region of interest" description="Disordered" evidence="5">
    <location>
        <begin position="95"/>
        <end position="134"/>
    </location>
</feature>
<feature type="region of interest" description="Disordered" evidence="5">
    <location>
        <begin position="1"/>
        <end position="49"/>
    </location>
</feature>
<dbReference type="eggNOG" id="KOG3281">
    <property type="taxonomic scope" value="Eukaryota"/>
</dbReference>
<dbReference type="RefSeq" id="XP_014567901.1">
    <property type="nucleotide sequence ID" value="XM_014712415.1"/>
</dbReference>
<name>G7DZQ0_MIXOS</name>
<evidence type="ECO:0000256" key="5">
    <source>
        <dbReference type="SAM" id="MobiDB-lite"/>
    </source>
</evidence>